<dbReference type="InterPro" id="IPR041677">
    <property type="entry name" value="DNA2/NAM7_AAA_11"/>
</dbReference>
<evidence type="ECO:0000259" key="6">
    <source>
        <dbReference type="Pfam" id="PF13086"/>
    </source>
</evidence>
<accession>A0A9P7H7T3</accession>
<keyword evidence="3" id="KW-0378">Hydrolase</keyword>
<reference evidence="8" key="1">
    <citation type="submission" date="2021-04" db="EMBL/GenBank/DDBJ databases">
        <title>Draft genome of Fusarium avenaceum strain F156N33, isolated from an atmospheric sample in Virginia.</title>
        <authorList>
            <person name="Yang S."/>
            <person name="Vinatzer B.A."/>
            <person name="Coleman J."/>
        </authorList>
    </citation>
    <scope>NUCLEOTIDE SEQUENCE</scope>
    <source>
        <strain evidence="8">F156N33</strain>
    </source>
</reference>
<dbReference type="GO" id="GO:0005524">
    <property type="term" value="F:ATP binding"/>
    <property type="evidence" value="ECO:0007669"/>
    <property type="project" value="UniProtKB-KW"/>
</dbReference>
<keyword evidence="4" id="KW-0347">Helicase</keyword>
<dbReference type="InterPro" id="IPR027417">
    <property type="entry name" value="P-loop_NTPase"/>
</dbReference>
<dbReference type="AlphaFoldDB" id="A0A9P7H7T3"/>
<dbReference type="SUPFAM" id="SSF52540">
    <property type="entry name" value="P-loop containing nucleoside triphosphate hydrolases"/>
    <property type="match status" value="1"/>
</dbReference>
<keyword evidence="2" id="KW-0547">Nucleotide-binding</keyword>
<evidence type="ECO:0000256" key="3">
    <source>
        <dbReference type="ARBA" id="ARBA00022801"/>
    </source>
</evidence>
<evidence type="ECO:0000313" key="9">
    <source>
        <dbReference type="Proteomes" id="UP000782241"/>
    </source>
</evidence>
<feature type="domain" description="DNA2/NAM7 helicase-like C-terminal" evidence="7">
    <location>
        <begin position="578"/>
        <end position="779"/>
    </location>
</feature>
<dbReference type="Proteomes" id="UP000782241">
    <property type="component" value="Unassembled WGS sequence"/>
</dbReference>
<gene>
    <name evidence="8" type="ORF">KAF25_008266</name>
</gene>
<evidence type="ECO:0000256" key="5">
    <source>
        <dbReference type="ARBA" id="ARBA00022840"/>
    </source>
</evidence>
<dbReference type="PANTHER" id="PTHR43788:SF16">
    <property type="entry name" value="HELICASE WITH ZINC FINGER 2"/>
    <property type="match status" value="1"/>
</dbReference>
<dbReference type="InterPro" id="IPR041679">
    <property type="entry name" value="DNA2/NAM7-like_C"/>
</dbReference>
<dbReference type="Pfam" id="PF13087">
    <property type="entry name" value="AAA_12"/>
    <property type="match status" value="1"/>
</dbReference>
<dbReference type="GO" id="GO:0043139">
    <property type="term" value="F:5'-3' DNA helicase activity"/>
    <property type="evidence" value="ECO:0007669"/>
    <property type="project" value="TreeGrafter"/>
</dbReference>
<keyword evidence="5" id="KW-0067">ATP-binding</keyword>
<evidence type="ECO:0000313" key="8">
    <source>
        <dbReference type="EMBL" id="KAG5664532.1"/>
    </source>
</evidence>
<comment type="caution">
    <text evidence="8">The sequence shown here is derived from an EMBL/GenBank/DDBJ whole genome shotgun (WGS) entry which is preliminary data.</text>
</comment>
<protein>
    <submittedName>
        <fullName evidence="8">Uncharacterized protein</fullName>
    </submittedName>
</protein>
<dbReference type="Pfam" id="PF13086">
    <property type="entry name" value="AAA_11"/>
    <property type="match status" value="1"/>
</dbReference>
<proteinExistence type="inferred from homology"/>
<keyword evidence="9" id="KW-1185">Reference proteome</keyword>
<feature type="domain" description="DNA2/NAM7 helicase helicase" evidence="6">
    <location>
        <begin position="311"/>
        <end position="556"/>
    </location>
</feature>
<dbReference type="Gene3D" id="3.40.50.300">
    <property type="entry name" value="P-loop containing nucleotide triphosphate hydrolases"/>
    <property type="match status" value="2"/>
</dbReference>
<name>A0A9P7H7T3_9HYPO</name>
<evidence type="ECO:0000259" key="7">
    <source>
        <dbReference type="Pfam" id="PF13087"/>
    </source>
</evidence>
<sequence length="815" mass="92306">MSACYSVQTPAPTPRDTKAFPTMPAVVAPARPVIDRPLPPLSVLSAQEYVKRHEQGTVIEQKNEQELLKRFNNLRRPFKAWPIAPIEGLTTSFSTSWLFLVPTPQPSDDIIFPSLTDSFRIEMLKRIQLPDETQSLVDLHATRISNPYENAENLPCPGVASCAAFKVEINRAWKNKDGEQVNRDLLAPMQTASSLDDFASLDLDEAKHQEIVISWQTYSNTYEAELAALRRLTQDSQLESGKVSPKSRAAFEMVLDLRGSDKTYVNLHNVFPHLASPHYAGHGIRDAILRRFRSFNADHVAAFNGLTQIPNGLYFVNGCPGAGKTEWNMVVSALIQSKPRPGAKKRNNPILFLVDLNKTVDDAADRYYTMCKEAGLKLRIIRMHGWPYELRNSSMLNTGSLGETSKSEETDFTKKFLATATISTSVHVGRDANKAPTLDEAAWEYYEKHKDRGFLTLKKVLARMDAGEVLNHDNWKTLRFQVTKLYTAILRQADFIATTPVAAYGSFSKFFKPDVIFVDEAPHARELTTLIPIAFFEPVAWIFTGDVNQTRPFVKSGDVRDALKRGLQVNPYAEQMRLSLMGRAAKVGAINSSLLINKRAFGNLQNLPSVLFYQSKMVSGYHPREQYPSTVRYMRSYLETFGNGQRMDQNRAVIFLTDSKEETHCHSFWNPTNHRWVIAQVATLLQDPSFKSVTNGHQPGKIMIQTPYSVAMRQYAHVVKQWPLEWQSRVEVLTVDKAQGNQADVVFLDLVRTDKPGFMDEPQRMNVAITRARQAEIILMHPGMITRLHRGERVPTDYTSKVWNDARQNNRLFVV</sequence>
<organism evidence="8 9">
    <name type="scientific">Fusarium avenaceum</name>
    <dbReference type="NCBI Taxonomy" id="40199"/>
    <lineage>
        <taxon>Eukaryota</taxon>
        <taxon>Fungi</taxon>
        <taxon>Dikarya</taxon>
        <taxon>Ascomycota</taxon>
        <taxon>Pezizomycotina</taxon>
        <taxon>Sordariomycetes</taxon>
        <taxon>Hypocreomycetidae</taxon>
        <taxon>Hypocreales</taxon>
        <taxon>Nectriaceae</taxon>
        <taxon>Fusarium</taxon>
        <taxon>Fusarium tricinctum species complex</taxon>
    </lineage>
</organism>
<evidence type="ECO:0000256" key="2">
    <source>
        <dbReference type="ARBA" id="ARBA00022741"/>
    </source>
</evidence>
<comment type="similarity">
    <text evidence="1">Belongs to the DNA2/NAM7 helicase family.</text>
</comment>
<evidence type="ECO:0000256" key="1">
    <source>
        <dbReference type="ARBA" id="ARBA00007913"/>
    </source>
</evidence>
<dbReference type="PANTHER" id="PTHR43788">
    <property type="entry name" value="DNA2/NAM7 HELICASE FAMILY MEMBER"/>
    <property type="match status" value="1"/>
</dbReference>
<dbReference type="EMBL" id="JAGPUO010000002">
    <property type="protein sequence ID" value="KAG5664532.1"/>
    <property type="molecule type" value="Genomic_DNA"/>
</dbReference>
<dbReference type="InterPro" id="IPR050534">
    <property type="entry name" value="Coronavir_polyprotein_1ab"/>
</dbReference>
<dbReference type="GO" id="GO:0016787">
    <property type="term" value="F:hydrolase activity"/>
    <property type="evidence" value="ECO:0007669"/>
    <property type="project" value="UniProtKB-KW"/>
</dbReference>
<evidence type="ECO:0000256" key="4">
    <source>
        <dbReference type="ARBA" id="ARBA00022806"/>
    </source>
</evidence>